<keyword evidence="2" id="KW-1185">Reference proteome</keyword>
<evidence type="ECO:0000313" key="2">
    <source>
        <dbReference type="Proteomes" id="UP001055811"/>
    </source>
</evidence>
<reference evidence="1 2" key="2">
    <citation type="journal article" date="2022" name="Mol. Ecol. Resour.">
        <title>The genomes of chicory, endive, great burdock and yacon provide insights into Asteraceae paleo-polyploidization history and plant inulin production.</title>
        <authorList>
            <person name="Fan W."/>
            <person name="Wang S."/>
            <person name="Wang H."/>
            <person name="Wang A."/>
            <person name="Jiang F."/>
            <person name="Liu H."/>
            <person name="Zhao H."/>
            <person name="Xu D."/>
            <person name="Zhang Y."/>
        </authorList>
    </citation>
    <scope>NUCLEOTIDE SEQUENCE [LARGE SCALE GENOMIC DNA]</scope>
    <source>
        <strain evidence="2">cv. Punajuju</strain>
        <tissue evidence="1">Leaves</tissue>
    </source>
</reference>
<dbReference type="EMBL" id="CM042016">
    <property type="protein sequence ID" value="KAI3700211.1"/>
    <property type="molecule type" value="Genomic_DNA"/>
</dbReference>
<comment type="caution">
    <text evidence="1">The sequence shown here is derived from an EMBL/GenBank/DDBJ whole genome shotgun (WGS) entry which is preliminary data.</text>
</comment>
<protein>
    <submittedName>
        <fullName evidence="1">Uncharacterized protein</fullName>
    </submittedName>
</protein>
<accession>A0ACB8ZSB0</accession>
<dbReference type="Proteomes" id="UP001055811">
    <property type="component" value="Linkage Group LG08"/>
</dbReference>
<reference evidence="2" key="1">
    <citation type="journal article" date="2022" name="Mol. Ecol. Resour.">
        <title>The genomes of chicory, endive, great burdock and yacon provide insights into Asteraceae palaeo-polyploidization history and plant inulin production.</title>
        <authorList>
            <person name="Fan W."/>
            <person name="Wang S."/>
            <person name="Wang H."/>
            <person name="Wang A."/>
            <person name="Jiang F."/>
            <person name="Liu H."/>
            <person name="Zhao H."/>
            <person name="Xu D."/>
            <person name="Zhang Y."/>
        </authorList>
    </citation>
    <scope>NUCLEOTIDE SEQUENCE [LARGE SCALE GENOMIC DNA]</scope>
    <source>
        <strain evidence="2">cv. Punajuju</strain>
    </source>
</reference>
<sequence>MRFTIGAANDSKSVKNMGTKEVQNNGDKFQPGNLNFVFGSNLGNAFSGTPLSKVSHDAKTSNIHDPTKVGTSTNKINEAGTTNNFNFSSKVGREDPDGFSDCDYPTGVGVGAGAGSATDFPTGEMKQQQ</sequence>
<organism evidence="1 2">
    <name type="scientific">Cichorium intybus</name>
    <name type="common">Chicory</name>
    <dbReference type="NCBI Taxonomy" id="13427"/>
    <lineage>
        <taxon>Eukaryota</taxon>
        <taxon>Viridiplantae</taxon>
        <taxon>Streptophyta</taxon>
        <taxon>Embryophyta</taxon>
        <taxon>Tracheophyta</taxon>
        <taxon>Spermatophyta</taxon>
        <taxon>Magnoliopsida</taxon>
        <taxon>eudicotyledons</taxon>
        <taxon>Gunneridae</taxon>
        <taxon>Pentapetalae</taxon>
        <taxon>asterids</taxon>
        <taxon>campanulids</taxon>
        <taxon>Asterales</taxon>
        <taxon>Asteraceae</taxon>
        <taxon>Cichorioideae</taxon>
        <taxon>Cichorieae</taxon>
        <taxon>Cichoriinae</taxon>
        <taxon>Cichorium</taxon>
    </lineage>
</organism>
<proteinExistence type="predicted"/>
<gene>
    <name evidence="1" type="ORF">L2E82_44832</name>
</gene>
<name>A0ACB8ZSB0_CICIN</name>
<evidence type="ECO:0000313" key="1">
    <source>
        <dbReference type="EMBL" id="KAI3700211.1"/>
    </source>
</evidence>